<sequence>HCDLLEGLAVPQGDHLISGPYSRSRITAVIRSGRAGGLADRVIEIERARSLSGRNVIHEILVVSSALFPGLVERLPLASAIYILYQRAYSIIIVRADERLKVATATASTAEALGIKQGTSVLEVRRQAVDLLDLVVELRLSRSLTDNHEYFVTLS</sequence>
<feature type="non-terminal residue" evidence="2">
    <location>
        <position position="1"/>
    </location>
</feature>
<feature type="domain" description="UbiC transcription regulator-associated" evidence="1">
    <location>
        <begin position="11"/>
        <end position="149"/>
    </location>
</feature>
<comment type="caution">
    <text evidence="2">The sequence shown here is derived from an EMBL/GenBank/DDBJ whole genome shotgun (WGS) entry which is preliminary data.</text>
</comment>
<accession>A0A2S9IPP9</accession>
<dbReference type="GO" id="GO:0003677">
    <property type="term" value="F:DNA binding"/>
    <property type="evidence" value="ECO:0007669"/>
    <property type="project" value="InterPro"/>
</dbReference>
<organism evidence="2 3">
    <name type="scientific">Phyllobacterium phragmitis</name>
    <dbReference type="NCBI Taxonomy" id="2670329"/>
    <lineage>
        <taxon>Bacteria</taxon>
        <taxon>Pseudomonadati</taxon>
        <taxon>Pseudomonadota</taxon>
        <taxon>Alphaproteobacteria</taxon>
        <taxon>Hyphomicrobiales</taxon>
        <taxon>Phyllobacteriaceae</taxon>
        <taxon>Phyllobacterium</taxon>
    </lineage>
</organism>
<dbReference type="AlphaFoldDB" id="A0A2S9IPP9"/>
<dbReference type="RefSeq" id="WP_146119551.1">
    <property type="nucleotide sequence ID" value="NZ_PVBR01000012.1"/>
</dbReference>
<gene>
    <name evidence="2" type="ORF">C5748_16970</name>
</gene>
<dbReference type="Gene3D" id="3.40.1410.10">
    <property type="entry name" value="Chorismate lyase-like"/>
    <property type="match status" value="1"/>
</dbReference>
<keyword evidence="3" id="KW-1185">Reference proteome</keyword>
<dbReference type="Pfam" id="PF07702">
    <property type="entry name" value="UTRA"/>
    <property type="match status" value="1"/>
</dbReference>
<dbReference type="Proteomes" id="UP000239434">
    <property type="component" value="Unassembled WGS sequence"/>
</dbReference>
<dbReference type="SUPFAM" id="SSF64288">
    <property type="entry name" value="Chorismate lyase-like"/>
    <property type="match status" value="1"/>
</dbReference>
<evidence type="ECO:0000313" key="3">
    <source>
        <dbReference type="Proteomes" id="UP000239434"/>
    </source>
</evidence>
<dbReference type="EMBL" id="PVBR01000012">
    <property type="protein sequence ID" value="PRD42485.1"/>
    <property type="molecule type" value="Genomic_DNA"/>
</dbReference>
<dbReference type="GO" id="GO:0006355">
    <property type="term" value="P:regulation of DNA-templated transcription"/>
    <property type="evidence" value="ECO:0007669"/>
    <property type="project" value="InterPro"/>
</dbReference>
<dbReference type="SMART" id="SM00866">
    <property type="entry name" value="UTRA"/>
    <property type="match status" value="1"/>
</dbReference>
<reference evidence="2 3" key="1">
    <citation type="submission" date="2018-02" db="EMBL/GenBank/DDBJ databases">
        <title>The draft genome of Phyllobacterium sp. 1N-3.</title>
        <authorList>
            <person name="Liu L."/>
            <person name="Li L."/>
            <person name="Zhang X."/>
            <person name="Wang T."/>
            <person name="Liang L."/>
        </authorList>
    </citation>
    <scope>NUCLEOTIDE SEQUENCE [LARGE SCALE GENOMIC DNA]</scope>
    <source>
        <strain evidence="2 3">1N-3</strain>
    </source>
</reference>
<evidence type="ECO:0000313" key="2">
    <source>
        <dbReference type="EMBL" id="PRD42485.1"/>
    </source>
</evidence>
<dbReference type="InterPro" id="IPR028978">
    <property type="entry name" value="Chorismate_lyase_/UTRA_dom_sf"/>
</dbReference>
<proteinExistence type="predicted"/>
<evidence type="ECO:0000259" key="1">
    <source>
        <dbReference type="SMART" id="SM00866"/>
    </source>
</evidence>
<name>A0A2S9IPP9_9HYPH</name>
<protein>
    <recommendedName>
        <fullName evidence="1">UbiC transcription regulator-associated domain-containing protein</fullName>
    </recommendedName>
</protein>
<dbReference type="InterPro" id="IPR011663">
    <property type="entry name" value="UTRA"/>
</dbReference>